<feature type="compositionally biased region" description="Polar residues" evidence="7">
    <location>
        <begin position="301"/>
        <end position="316"/>
    </location>
</feature>
<feature type="compositionally biased region" description="Basic and acidic residues" evidence="7">
    <location>
        <begin position="167"/>
        <end position="180"/>
    </location>
</feature>
<dbReference type="Proteomes" id="UP000799750">
    <property type="component" value="Unassembled WGS sequence"/>
</dbReference>
<evidence type="ECO:0000256" key="1">
    <source>
        <dbReference type="ARBA" id="ARBA00004123"/>
    </source>
</evidence>
<feature type="compositionally biased region" description="Polar residues" evidence="7">
    <location>
        <begin position="620"/>
        <end position="633"/>
    </location>
</feature>
<feature type="region of interest" description="Disordered" evidence="7">
    <location>
        <begin position="590"/>
        <end position="633"/>
    </location>
</feature>
<dbReference type="PANTHER" id="PTHR46078:SF2">
    <property type="entry name" value="FORK-HEAD DOMAIN-CONTAINING PROTEIN"/>
    <property type="match status" value="1"/>
</dbReference>
<sequence>MKAMASTRRQPALQIFQDPVSPSHNEVAGFEAQLLSALGPITDVSFDHHTLLNPPDSQENLPSPRKTNRVSSSPPPHALSEASLNAISIPPPSEGVFATDSPMKRVPRPQQKQAKLLAKDPNALFTTFPSAQFDKENAYSALPTVPYSDPIYGQKGAGKRTLMDAAPLRDRKDKKPKTTDDDISPLPDWDQMPDVEDDGGKPPFSYANLIGMAILRSPQRRLTLAQIYKWISDNFVYYRQPETGWQNSIRHNLSLSKTFLKQERPKDDPGKGNYWYIKPGCEKAYHKAKSSRRITNPDGFVNSSGNLPRPSTSSGERSFAVESSAVKNVDSAKFPDETELSSDATIPCSDPAAHDGQQVEHHMPPPSRTQIPSSPPPADIHSSPPPPITRSMREGTPPRVPRYPTQSRSGGRKRKFGGLGDSGYYSSIESSAMKGNPLGALLTSEADIDRPVIKRGRAEEEIARIRGSSYESPSKTRSFLKPPTTSGIPSSSPFRGFGANVEDPLTPAVIFKRPTLPPQSVSPNTNLRNHRNRIREMLGGSPDQTLGIMIDPPFSYQNPYSPAVQIPNEESFNLHENGFHDNFDVFAELTNQDSPSRPSAKRPRLERAATTSGILADITGTKSNARPSTLTPGSWKSPFLNFPALQSPRFSLSPVKAPTSNPLQLPESNPNDLPELNYSPFKFDMPQGEDLTQHDDFFGVNIPSDESDEPSYDILKAYPRIGAATVAPNGSPSKPTRAPFARSTTTRF</sequence>
<dbReference type="InterPro" id="IPR036388">
    <property type="entry name" value="WH-like_DNA-bd_sf"/>
</dbReference>
<accession>A0A6A6Q8E7</accession>
<dbReference type="OrthoDB" id="5954824at2759"/>
<evidence type="ECO:0000256" key="4">
    <source>
        <dbReference type="ARBA" id="ARBA00023163"/>
    </source>
</evidence>
<dbReference type="SUPFAM" id="SSF46785">
    <property type="entry name" value="Winged helix' DNA-binding domain"/>
    <property type="match status" value="1"/>
</dbReference>
<feature type="region of interest" description="Disordered" evidence="7">
    <location>
        <begin position="468"/>
        <end position="491"/>
    </location>
</feature>
<evidence type="ECO:0000256" key="6">
    <source>
        <dbReference type="PROSITE-ProRule" id="PRU00089"/>
    </source>
</evidence>
<evidence type="ECO:0000313" key="9">
    <source>
        <dbReference type="EMBL" id="KAF2488562.1"/>
    </source>
</evidence>
<dbReference type="PROSITE" id="PS50039">
    <property type="entry name" value="FORK_HEAD_3"/>
    <property type="match status" value="1"/>
</dbReference>
<keyword evidence="4" id="KW-0804">Transcription</keyword>
<reference evidence="9" key="1">
    <citation type="journal article" date="2020" name="Stud. Mycol.">
        <title>101 Dothideomycetes genomes: a test case for predicting lifestyles and emergence of pathogens.</title>
        <authorList>
            <person name="Haridas S."/>
            <person name="Albert R."/>
            <person name="Binder M."/>
            <person name="Bloem J."/>
            <person name="Labutti K."/>
            <person name="Salamov A."/>
            <person name="Andreopoulos B."/>
            <person name="Baker S."/>
            <person name="Barry K."/>
            <person name="Bills G."/>
            <person name="Bluhm B."/>
            <person name="Cannon C."/>
            <person name="Castanera R."/>
            <person name="Culley D."/>
            <person name="Daum C."/>
            <person name="Ezra D."/>
            <person name="Gonzalez J."/>
            <person name="Henrissat B."/>
            <person name="Kuo A."/>
            <person name="Liang C."/>
            <person name="Lipzen A."/>
            <person name="Lutzoni F."/>
            <person name="Magnuson J."/>
            <person name="Mondo S."/>
            <person name="Nolan M."/>
            <person name="Ohm R."/>
            <person name="Pangilinan J."/>
            <person name="Park H.-J."/>
            <person name="Ramirez L."/>
            <person name="Alfaro M."/>
            <person name="Sun H."/>
            <person name="Tritt A."/>
            <person name="Yoshinaga Y."/>
            <person name="Zwiers L.-H."/>
            <person name="Turgeon B."/>
            <person name="Goodwin S."/>
            <person name="Spatafora J."/>
            <person name="Crous P."/>
            <person name="Grigoriev I."/>
        </authorList>
    </citation>
    <scope>NUCLEOTIDE SEQUENCE</scope>
    <source>
        <strain evidence="9">CBS 269.34</strain>
    </source>
</reference>
<evidence type="ECO:0000256" key="2">
    <source>
        <dbReference type="ARBA" id="ARBA00023015"/>
    </source>
</evidence>
<feature type="domain" description="Fork-head" evidence="8">
    <location>
        <begin position="201"/>
        <end position="296"/>
    </location>
</feature>
<dbReference type="InterPro" id="IPR030456">
    <property type="entry name" value="TF_fork_head_CS_2"/>
</dbReference>
<keyword evidence="2" id="KW-0805">Transcription regulation</keyword>
<gene>
    <name evidence="9" type="ORF">BU16DRAFT_575982</name>
</gene>
<dbReference type="EMBL" id="MU004202">
    <property type="protein sequence ID" value="KAF2488562.1"/>
    <property type="molecule type" value="Genomic_DNA"/>
</dbReference>
<dbReference type="GO" id="GO:0000978">
    <property type="term" value="F:RNA polymerase II cis-regulatory region sequence-specific DNA binding"/>
    <property type="evidence" value="ECO:0007669"/>
    <property type="project" value="TreeGrafter"/>
</dbReference>
<feature type="region of interest" description="Disordered" evidence="7">
    <location>
        <begin position="288"/>
        <end position="419"/>
    </location>
</feature>
<evidence type="ECO:0000259" key="8">
    <source>
        <dbReference type="PROSITE" id="PS50039"/>
    </source>
</evidence>
<feature type="region of interest" description="Disordered" evidence="7">
    <location>
        <begin position="45"/>
        <end position="107"/>
    </location>
</feature>
<dbReference type="PROSITE" id="PS00658">
    <property type="entry name" value="FORK_HEAD_2"/>
    <property type="match status" value="1"/>
</dbReference>
<dbReference type="InterPro" id="IPR001766">
    <property type="entry name" value="Fork_head_dom"/>
</dbReference>
<dbReference type="GO" id="GO:0005634">
    <property type="term" value="C:nucleus"/>
    <property type="evidence" value="ECO:0007669"/>
    <property type="project" value="UniProtKB-SubCell"/>
</dbReference>
<dbReference type="InterPro" id="IPR018122">
    <property type="entry name" value="TF_fork_head_CS_1"/>
</dbReference>
<feature type="region of interest" description="Disordered" evidence="7">
    <location>
        <begin position="151"/>
        <end position="200"/>
    </location>
</feature>
<feature type="DNA-binding region" description="Fork-head" evidence="6">
    <location>
        <begin position="201"/>
        <end position="296"/>
    </location>
</feature>
<dbReference type="PRINTS" id="PR00053">
    <property type="entry name" value="FORKHEAD"/>
</dbReference>
<dbReference type="InterPro" id="IPR036390">
    <property type="entry name" value="WH_DNA-bd_sf"/>
</dbReference>
<feature type="region of interest" description="Disordered" evidence="7">
    <location>
        <begin position="724"/>
        <end position="748"/>
    </location>
</feature>
<dbReference type="InterPro" id="IPR045912">
    <property type="entry name" value="FOXJ2/3-like"/>
</dbReference>
<dbReference type="AlphaFoldDB" id="A0A6A6Q8E7"/>
<proteinExistence type="predicted"/>
<comment type="subcellular location">
    <subcellularLocation>
        <location evidence="1 6">Nucleus</location>
    </subcellularLocation>
</comment>
<dbReference type="PROSITE" id="PS00657">
    <property type="entry name" value="FORK_HEAD_1"/>
    <property type="match status" value="1"/>
</dbReference>
<organism evidence="9 10">
    <name type="scientific">Lophium mytilinum</name>
    <dbReference type="NCBI Taxonomy" id="390894"/>
    <lineage>
        <taxon>Eukaryota</taxon>
        <taxon>Fungi</taxon>
        <taxon>Dikarya</taxon>
        <taxon>Ascomycota</taxon>
        <taxon>Pezizomycotina</taxon>
        <taxon>Dothideomycetes</taxon>
        <taxon>Pleosporomycetidae</taxon>
        <taxon>Mytilinidiales</taxon>
        <taxon>Mytilinidiaceae</taxon>
        <taxon>Lophium</taxon>
    </lineage>
</organism>
<dbReference type="CDD" id="cd00059">
    <property type="entry name" value="FH_FOX"/>
    <property type="match status" value="1"/>
</dbReference>
<keyword evidence="5 6" id="KW-0539">Nucleus</keyword>
<dbReference type="GO" id="GO:0001228">
    <property type="term" value="F:DNA-binding transcription activator activity, RNA polymerase II-specific"/>
    <property type="evidence" value="ECO:0007669"/>
    <property type="project" value="UniProtKB-ARBA"/>
</dbReference>
<feature type="compositionally biased region" description="Low complexity" evidence="7">
    <location>
        <begin position="482"/>
        <end position="491"/>
    </location>
</feature>
<protein>
    <recommendedName>
        <fullName evidence="8">Fork-head domain-containing protein</fullName>
    </recommendedName>
</protein>
<keyword evidence="3 6" id="KW-0238">DNA-binding</keyword>
<dbReference type="PANTHER" id="PTHR46078">
    <property type="entry name" value="FORKHEAD BOX PROTEIN J2 FAMILY MEMBER"/>
    <property type="match status" value="1"/>
</dbReference>
<name>A0A6A6Q8E7_9PEZI</name>
<evidence type="ECO:0000256" key="3">
    <source>
        <dbReference type="ARBA" id="ARBA00023125"/>
    </source>
</evidence>
<dbReference type="Pfam" id="PF00250">
    <property type="entry name" value="Forkhead"/>
    <property type="match status" value="1"/>
</dbReference>
<evidence type="ECO:0000256" key="7">
    <source>
        <dbReference type="SAM" id="MobiDB-lite"/>
    </source>
</evidence>
<dbReference type="FunFam" id="1.10.10.10:FF:000260">
    <property type="entry name" value="Forkhead transcription factor (Sep1)"/>
    <property type="match status" value="1"/>
</dbReference>
<dbReference type="SMART" id="SM00339">
    <property type="entry name" value="FH"/>
    <property type="match status" value="1"/>
</dbReference>
<keyword evidence="10" id="KW-1185">Reference proteome</keyword>
<evidence type="ECO:0000256" key="5">
    <source>
        <dbReference type="ARBA" id="ARBA00023242"/>
    </source>
</evidence>
<dbReference type="Gene3D" id="1.10.10.10">
    <property type="entry name" value="Winged helix-like DNA-binding domain superfamily/Winged helix DNA-binding domain"/>
    <property type="match status" value="1"/>
</dbReference>
<evidence type="ECO:0000313" key="10">
    <source>
        <dbReference type="Proteomes" id="UP000799750"/>
    </source>
</evidence>
<feature type="compositionally biased region" description="Pro residues" evidence="7">
    <location>
        <begin position="373"/>
        <end position="388"/>
    </location>
</feature>